<feature type="compositionally biased region" description="Basic residues" evidence="6">
    <location>
        <begin position="707"/>
        <end position="720"/>
    </location>
</feature>
<comment type="caution">
    <text evidence="9">The sequence shown here is derived from an EMBL/GenBank/DDBJ whole genome shotgun (WGS) entry which is preliminary data.</text>
</comment>
<dbReference type="AlphaFoldDB" id="A0A9W8DSL2"/>
<dbReference type="InterPro" id="IPR011422">
    <property type="entry name" value="BRAP2/ETP1_RRM"/>
</dbReference>
<feature type="compositionally biased region" description="Polar residues" evidence="6">
    <location>
        <begin position="12"/>
        <end position="21"/>
    </location>
</feature>
<name>A0A9W8DSL2_9FUNG</name>
<dbReference type="Gene3D" id="3.30.40.10">
    <property type="entry name" value="Zinc/RING finger domain, C3HC4 (zinc finger)"/>
    <property type="match status" value="2"/>
</dbReference>
<evidence type="ECO:0000259" key="8">
    <source>
        <dbReference type="PROSITE" id="PS50271"/>
    </source>
</evidence>
<feature type="region of interest" description="Disordered" evidence="6">
    <location>
        <begin position="202"/>
        <end position="228"/>
    </location>
</feature>
<dbReference type="Proteomes" id="UP001150538">
    <property type="component" value="Unassembled WGS sequence"/>
</dbReference>
<evidence type="ECO:0000256" key="2">
    <source>
        <dbReference type="ARBA" id="ARBA00022771"/>
    </source>
</evidence>
<feature type="domain" description="UBP-type" evidence="8">
    <location>
        <begin position="369"/>
        <end position="460"/>
    </location>
</feature>
<keyword evidence="5" id="KW-0175">Coiled coil</keyword>
<dbReference type="SUPFAM" id="SSF57850">
    <property type="entry name" value="RING/U-box"/>
    <property type="match status" value="2"/>
</dbReference>
<dbReference type="InterPro" id="IPR001841">
    <property type="entry name" value="Znf_RING"/>
</dbReference>
<feature type="compositionally biased region" description="Polar residues" evidence="6">
    <location>
        <begin position="462"/>
        <end position="488"/>
    </location>
</feature>
<dbReference type="Pfam" id="PF07576">
    <property type="entry name" value="BRAP2"/>
    <property type="match status" value="1"/>
</dbReference>
<dbReference type="PROSITE" id="PS50271">
    <property type="entry name" value="ZF_UBP"/>
    <property type="match status" value="1"/>
</dbReference>
<evidence type="ECO:0000313" key="10">
    <source>
        <dbReference type="Proteomes" id="UP001150538"/>
    </source>
</evidence>
<reference evidence="9" key="1">
    <citation type="submission" date="2022-07" db="EMBL/GenBank/DDBJ databases">
        <title>Phylogenomic reconstructions and comparative analyses of Kickxellomycotina fungi.</title>
        <authorList>
            <person name="Reynolds N.K."/>
            <person name="Stajich J.E."/>
            <person name="Barry K."/>
            <person name="Grigoriev I.V."/>
            <person name="Crous P."/>
            <person name="Smith M.E."/>
        </authorList>
    </citation>
    <scope>NUCLEOTIDE SEQUENCE</scope>
    <source>
        <strain evidence="9">NBRC 100468</strain>
    </source>
</reference>
<dbReference type="InterPro" id="IPR013083">
    <property type="entry name" value="Znf_RING/FYVE/PHD"/>
</dbReference>
<dbReference type="OrthoDB" id="273556at2759"/>
<dbReference type="Pfam" id="PF02148">
    <property type="entry name" value="zf-UBP"/>
    <property type="match status" value="1"/>
</dbReference>
<dbReference type="SMART" id="SM00290">
    <property type="entry name" value="ZnF_UBP"/>
    <property type="match status" value="1"/>
</dbReference>
<dbReference type="InterPro" id="IPR047243">
    <property type="entry name" value="RING-H2_BRAP2"/>
</dbReference>
<protein>
    <submittedName>
        <fullName evidence="9">Uncharacterized protein</fullName>
    </submittedName>
</protein>
<sequence>MTKRKKKGGTNDAAQNNSSAPSMEDPAINALEASSVAATSRLSKSGSNNAIPLGRVELIPSRHQTFDVGVLHLYKGSEIPTESPENEPTPDIISPSFPATILAVLAIPGYMTPLDFVAFTGAYQDKISHFRVIRDTSPNRYMIVLQMVDKESASEFHRFYNGKTFSPLEPETCHVVYIQSVKCRATSTPWYKLTEQIEHESSSSALIENAPTSSNSATTSNTTAPHKTVLPEEMFIQQPTTDDPDLNGANELPTCPVCLERLDQTASGLLTIFCQHTFHCRCLAMWGDGNCPVCRYTQATPFVDQDRFQATIESLNDRLSLTSLEEPNNKSNGGSSSSNRNNQSRSSDPYQTASETTNGAAASTSTRSSRQQNHQQAQQSENQCSVCKAKESLWICLICGSVGCGRYNSAHAHSHFKKTQHPYSMDLETQRVWDYVGDGYVHRILQNKSDGKLVELPPPTMAANNSTNSSQGQSLLASNSTSLQNGSEGKSRNRQDSYSSSSLDPNSSQLHNGLSFQSPNDDSIIREKIEAMSEEYEILLTSQLESQRIHYEAKLEGQIKANHAQQSDNQILQDQILQHKQQIAQQAKEYQLQKQVNNDQKSQIKELKVMVKKLGSELDEEKEINKQLRQNLTDVKAMVEEYNNKIIDLKDQLNDFMGYFEAKEKMEKDEHLRKEIDEGTMMVSSTANTKKKQQVQRTEPTSPKAGGSKKKTKKNTRGGKGKPISDILSKSNGDSKAPTSPP</sequence>
<dbReference type="CDD" id="cd16457">
    <property type="entry name" value="RING-H2_BRAP2"/>
    <property type="match status" value="1"/>
</dbReference>
<feature type="compositionally biased region" description="Low complexity" evidence="6">
    <location>
        <begin position="209"/>
        <end position="225"/>
    </location>
</feature>
<dbReference type="PANTHER" id="PTHR24007">
    <property type="entry name" value="BRCA1-ASSOCIATED PROTEIN"/>
    <property type="match status" value="1"/>
</dbReference>
<dbReference type="GO" id="GO:0005737">
    <property type="term" value="C:cytoplasm"/>
    <property type="evidence" value="ECO:0007669"/>
    <property type="project" value="TreeGrafter"/>
</dbReference>
<evidence type="ECO:0000256" key="6">
    <source>
        <dbReference type="SAM" id="MobiDB-lite"/>
    </source>
</evidence>
<accession>A0A9W8DSL2</accession>
<evidence type="ECO:0000256" key="1">
    <source>
        <dbReference type="ARBA" id="ARBA00022723"/>
    </source>
</evidence>
<keyword evidence="3" id="KW-0862">Zinc</keyword>
<dbReference type="GO" id="GO:0008270">
    <property type="term" value="F:zinc ion binding"/>
    <property type="evidence" value="ECO:0007669"/>
    <property type="project" value="UniProtKB-KW"/>
</dbReference>
<feature type="region of interest" description="Disordered" evidence="6">
    <location>
        <begin position="452"/>
        <end position="520"/>
    </location>
</feature>
<feature type="region of interest" description="Disordered" evidence="6">
    <location>
        <begin position="319"/>
        <end position="374"/>
    </location>
</feature>
<evidence type="ECO:0000313" key="9">
    <source>
        <dbReference type="EMBL" id="KAJ1916097.1"/>
    </source>
</evidence>
<keyword evidence="1" id="KW-0479">Metal-binding</keyword>
<feature type="compositionally biased region" description="Polar residues" evidence="6">
    <location>
        <begin position="511"/>
        <end position="520"/>
    </location>
</feature>
<dbReference type="EMBL" id="JANBPU010000115">
    <property type="protein sequence ID" value="KAJ1916097.1"/>
    <property type="molecule type" value="Genomic_DNA"/>
</dbReference>
<feature type="compositionally biased region" description="Low complexity" evidence="6">
    <location>
        <begin position="496"/>
        <end position="510"/>
    </location>
</feature>
<organism evidence="9 10">
    <name type="scientific">Mycoemilia scoparia</name>
    <dbReference type="NCBI Taxonomy" id="417184"/>
    <lineage>
        <taxon>Eukaryota</taxon>
        <taxon>Fungi</taxon>
        <taxon>Fungi incertae sedis</taxon>
        <taxon>Zoopagomycota</taxon>
        <taxon>Kickxellomycotina</taxon>
        <taxon>Kickxellomycetes</taxon>
        <taxon>Kickxellales</taxon>
        <taxon>Kickxellaceae</taxon>
        <taxon>Mycoemilia</taxon>
    </lineage>
</organism>
<keyword evidence="2 4" id="KW-0863">Zinc-finger</keyword>
<dbReference type="SMART" id="SM00184">
    <property type="entry name" value="RING"/>
    <property type="match status" value="1"/>
</dbReference>
<feature type="coiled-coil region" evidence="5">
    <location>
        <begin position="569"/>
        <end position="652"/>
    </location>
</feature>
<evidence type="ECO:0000256" key="3">
    <source>
        <dbReference type="ARBA" id="ARBA00022833"/>
    </source>
</evidence>
<dbReference type="GO" id="GO:0016567">
    <property type="term" value="P:protein ubiquitination"/>
    <property type="evidence" value="ECO:0007669"/>
    <property type="project" value="TreeGrafter"/>
</dbReference>
<dbReference type="GO" id="GO:0007265">
    <property type="term" value="P:Ras protein signal transduction"/>
    <property type="evidence" value="ECO:0007669"/>
    <property type="project" value="TreeGrafter"/>
</dbReference>
<gene>
    <name evidence="9" type="ORF">H4219_003968</name>
</gene>
<dbReference type="InterPro" id="IPR001607">
    <property type="entry name" value="Znf_UBP"/>
</dbReference>
<feature type="compositionally biased region" description="Polar residues" evidence="6">
    <location>
        <begin position="728"/>
        <end position="742"/>
    </location>
</feature>
<dbReference type="PANTHER" id="PTHR24007:SF7">
    <property type="entry name" value="BRCA1-ASSOCIATED PROTEIN"/>
    <property type="match status" value="1"/>
</dbReference>
<dbReference type="GO" id="GO:0061630">
    <property type="term" value="F:ubiquitin protein ligase activity"/>
    <property type="evidence" value="ECO:0007669"/>
    <property type="project" value="TreeGrafter"/>
</dbReference>
<feature type="region of interest" description="Disordered" evidence="6">
    <location>
        <begin position="675"/>
        <end position="742"/>
    </location>
</feature>
<proteinExistence type="predicted"/>
<evidence type="ECO:0000259" key="7">
    <source>
        <dbReference type="PROSITE" id="PS50089"/>
    </source>
</evidence>
<evidence type="ECO:0000256" key="4">
    <source>
        <dbReference type="PROSITE-ProRule" id="PRU00502"/>
    </source>
</evidence>
<dbReference type="PROSITE" id="PS50089">
    <property type="entry name" value="ZF_RING_2"/>
    <property type="match status" value="1"/>
</dbReference>
<keyword evidence="10" id="KW-1185">Reference proteome</keyword>
<dbReference type="Pfam" id="PF13639">
    <property type="entry name" value="zf-RING_2"/>
    <property type="match status" value="1"/>
</dbReference>
<feature type="compositionally biased region" description="Low complexity" evidence="6">
    <location>
        <begin position="329"/>
        <end position="374"/>
    </location>
</feature>
<feature type="region of interest" description="Disordered" evidence="6">
    <location>
        <begin position="1"/>
        <end position="28"/>
    </location>
</feature>
<feature type="domain" description="RING-type" evidence="7">
    <location>
        <begin position="255"/>
        <end position="295"/>
    </location>
</feature>
<evidence type="ECO:0000256" key="5">
    <source>
        <dbReference type="SAM" id="Coils"/>
    </source>
</evidence>